<gene>
    <name evidence="1" type="ordered locus">ZPR_1852</name>
</gene>
<dbReference type="AlphaFoldDB" id="D5B992"/>
<protein>
    <submittedName>
        <fullName evidence="1">Uncharacterized protein</fullName>
    </submittedName>
</protein>
<dbReference type="HOGENOM" id="CLU_3384570_0_0_10"/>
<accession>D5B992</accession>
<dbReference type="EMBL" id="CP001650">
    <property type="protein sequence ID" value="ADF52177.1"/>
    <property type="molecule type" value="Genomic_DNA"/>
</dbReference>
<sequence>MLIERIDGLQSLEERKLNINSPKLLRLFRKIFI</sequence>
<reference evidence="1 2" key="1">
    <citation type="journal article" date="2010" name="BMC Genomics">
        <title>The complete genome of Zunongwangia profunda SM-A87 reveals its adaptation to the deep-sea environment and ecological role in sedimentary organic nitrogen degradation.</title>
        <authorList>
            <person name="Qin Q.L."/>
            <person name="Zhang X.Y."/>
            <person name="Wang X.M."/>
            <person name="Liu G.M."/>
            <person name="Chen X.L."/>
            <person name="Xie B.B."/>
            <person name="Dang H.Y."/>
            <person name="Zhou B.C."/>
            <person name="Yu J."/>
            <person name="Zhang Y.Z."/>
        </authorList>
    </citation>
    <scope>NUCLEOTIDE SEQUENCE [LARGE SCALE GENOMIC DNA]</scope>
    <source>
        <strain evidence="2">DSM 18752 / CCTCC AB 206139 / SM-A87</strain>
    </source>
</reference>
<organism evidence="1 2">
    <name type="scientific">Zunongwangia profunda (strain DSM 18752 / CCTCC AB 206139 / SM-A87)</name>
    <name type="common">Wangia profunda</name>
    <dbReference type="NCBI Taxonomy" id="655815"/>
    <lineage>
        <taxon>Bacteria</taxon>
        <taxon>Pseudomonadati</taxon>
        <taxon>Bacteroidota</taxon>
        <taxon>Flavobacteriia</taxon>
        <taxon>Flavobacteriales</taxon>
        <taxon>Flavobacteriaceae</taxon>
        <taxon>Zunongwangia</taxon>
    </lineage>
</organism>
<dbReference type="STRING" id="655815.ZPR_1852"/>
<name>D5B992_ZUNPS</name>
<keyword evidence="2" id="KW-1185">Reference proteome</keyword>
<evidence type="ECO:0000313" key="1">
    <source>
        <dbReference type="EMBL" id="ADF52177.1"/>
    </source>
</evidence>
<evidence type="ECO:0000313" key="2">
    <source>
        <dbReference type="Proteomes" id="UP000001654"/>
    </source>
</evidence>
<dbReference type="KEGG" id="zpr:ZPR_1852"/>
<dbReference type="Proteomes" id="UP000001654">
    <property type="component" value="Chromosome"/>
</dbReference>
<proteinExistence type="predicted"/>